<keyword evidence="1" id="KW-1133">Transmembrane helix</keyword>
<name>A0A6G6SLG5_PROVU</name>
<keyword evidence="1" id="KW-0472">Membrane</keyword>
<reference evidence="2 3" key="1">
    <citation type="submission" date="2020-01" db="EMBL/GenBank/DDBJ databases">
        <title>The genomic epidemiology of tigecycline resistance gene tet(X) variants in a swine farm in China.</title>
        <authorList>
            <person name="Peng K."/>
            <person name="Li R."/>
        </authorList>
    </citation>
    <scope>NUCLEOTIDE SEQUENCE [LARGE SCALE GENOMIC DNA]</scope>
    <source>
        <strain evidence="2 3">ZN3</strain>
    </source>
</reference>
<evidence type="ECO:0000256" key="1">
    <source>
        <dbReference type="SAM" id="Phobius"/>
    </source>
</evidence>
<protein>
    <submittedName>
        <fullName evidence="2">Uncharacterized protein</fullName>
    </submittedName>
</protein>
<gene>
    <name evidence="2" type="ORF">GTH24_12270</name>
</gene>
<dbReference type="EMBL" id="CP047344">
    <property type="protein sequence ID" value="QIF94631.1"/>
    <property type="molecule type" value="Genomic_DNA"/>
</dbReference>
<keyword evidence="1" id="KW-0812">Transmembrane</keyword>
<proteinExistence type="predicted"/>
<dbReference type="Proteomes" id="UP000503287">
    <property type="component" value="Chromosome"/>
</dbReference>
<keyword evidence="3" id="KW-1185">Reference proteome</keyword>
<dbReference type="AlphaFoldDB" id="A0A6G6SLG5"/>
<accession>A0A6G6SLG5</accession>
<sequence>MTKKIRMIFLVLTIALLSFFIFNTYFKYSPLATWKFYGSNDEYITGHYYPPAKDSATDLIISIPEVPEKNGLKITKWDGCHLKLNNDNKILDISYFTDGLVQASFSTDNPIYIPLIELNFYQPDDMHWSITRLTDNTYKGWIWDNVANQLISVHYQSDRKTLIKGTSYTLMPGSYWLFQRWDDEVLVEEYNLGDLPAKDSFIPESDKQRLKHAKAEFQNIASELAKPLNLPFDLKLWDDSLCE</sequence>
<feature type="transmembrane region" description="Helical" evidence="1">
    <location>
        <begin position="7"/>
        <end position="26"/>
    </location>
</feature>
<evidence type="ECO:0000313" key="3">
    <source>
        <dbReference type="Proteomes" id="UP000503287"/>
    </source>
</evidence>
<dbReference type="RefSeq" id="WP_072068561.1">
    <property type="nucleotide sequence ID" value="NZ_CP047344.1"/>
</dbReference>
<evidence type="ECO:0000313" key="2">
    <source>
        <dbReference type="EMBL" id="QIF94631.1"/>
    </source>
</evidence>
<organism evidence="2 3">
    <name type="scientific">Proteus vulgaris</name>
    <dbReference type="NCBI Taxonomy" id="585"/>
    <lineage>
        <taxon>Bacteria</taxon>
        <taxon>Pseudomonadati</taxon>
        <taxon>Pseudomonadota</taxon>
        <taxon>Gammaproteobacteria</taxon>
        <taxon>Enterobacterales</taxon>
        <taxon>Morganellaceae</taxon>
        <taxon>Proteus</taxon>
    </lineage>
</organism>